<dbReference type="EMBL" id="DTCM01000035">
    <property type="protein sequence ID" value="HGL40622.1"/>
    <property type="molecule type" value="Genomic_DNA"/>
</dbReference>
<evidence type="ECO:0000313" key="2">
    <source>
        <dbReference type="EMBL" id="HGL40622.1"/>
    </source>
</evidence>
<dbReference type="InterPro" id="IPR028277">
    <property type="entry name" value="Lsm_C"/>
</dbReference>
<dbReference type="InterPro" id="IPR037156">
    <property type="entry name" value="Lsm_C_sf"/>
</dbReference>
<dbReference type="Pfam" id="PF14894">
    <property type="entry name" value="Lsm_C"/>
    <property type="match status" value="1"/>
</dbReference>
<dbReference type="Gene3D" id="3.30.310.60">
    <property type="entry name" value="Like-Sm ribonucleoprotein, C-terminal domain"/>
    <property type="match status" value="1"/>
</dbReference>
<proteinExistence type="predicted"/>
<feature type="domain" description="Lsm C-terminal" evidence="1">
    <location>
        <begin position="80"/>
        <end position="139"/>
    </location>
</feature>
<dbReference type="EMBL" id="DTAD01000033">
    <property type="protein sequence ID" value="HGN90101.1"/>
    <property type="molecule type" value="Genomic_DNA"/>
</dbReference>
<comment type="caution">
    <text evidence="3">The sequence shown here is derived from an EMBL/GenBank/DDBJ whole genome shotgun (WGS) entry which is preliminary data.</text>
</comment>
<reference evidence="3" key="1">
    <citation type="journal article" date="2020" name="mSystems">
        <title>Genome- and Community-Level Interaction Insights into Carbon Utilization and Element Cycling Functions of Hydrothermarchaeota in Hydrothermal Sediment.</title>
        <authorList>
            <person name="Zhou Z."/>
            <person name="Liu Y."/>
            <person name="Xu W."/>
            <person name="Pan J."/>
            <person name="Luo Z.H."/>
            <person name="Li M."/>
        </authorList>
    </citation>
    <scope>NUCLEOTIDE SEQUENCE [LARGE SCALE GENOMIC DNA]</scope>
    <source>
        <strain evidence="4">SpSt-1073</strain>
        <strain evidence="3">SpSt-613</strain>
        <strain evidence="2">SpSt-669</strain>
    </source>
</reference>
<organism evidence="3">
    <name type="scientific">Caldiarchaeum subterraneum</name>
    <dbReference type="NCBI Taxonomy" id="311458"/>
    <lineage>
        <taxon>Archaea</taxon>
        <taxon>Nitrososphaerota</taxon>
        <taxon>Candidatus Caldarchaeales</taxon>
        <taxon>Candidatus Caldarchaeaceae</taxon>
        <taxon>Candidatus Caldarchaeum</taxon>
    </lineage>
</organism>
<evidence type="ECO:0000259" key="1">
    <source>
        <dbReference type="Pfam" id="PF14894"/>
    </source>
</evidence>
<dbReference type="AlphaFoldDB" id="A0A7C4E1M3"/>
<dbReference type="EMBL" id="DRXG01000010">
    <property type="protein sequence ID" value="HHN51823.1"/>
    <property type="molecule type" value="Genomic_DNA"/>
</dbReference>
<sequence length="143" mass="16049">MSSAIASKRFSDEFALILDRTVKVVTSSGVYTGRVLAYNPSDYSLWLADVREESGKVYSKIFLAGGGIIRIEVLETGPDMSALVERLNRLFPNLVVYHKESDTIVVMDRIRVSREGVFGEGPAAERVKKVYEEFMREQKAKPV</sequence>
<evidence type="ECO:0000313" key="4">
    <source>
        <dbReference type="EMBL" id="HHN51823.1"/>
    </source>
</evidence>
<name>A0A7C4E1M3_CALS0</name>
<gene>
    <name evidence="4" type="ORF">ENM30_00760</name>
    <name evidence="3" type="ORF">ENT82_03105</name>
    <name evidence="2" type="ORF">ENU43_03030</name>
</gene>
<accession>A0A7C4E1M3</accession>
<evidence type="ECO:0000313" key="3">
    <source>
        <dbReference type="EMBL" id="HGN90101.1"/>
    </source>
</evidence>
<protein>
    <recommendedName>
        <fullName evidence="1">Lsm C-terminal domain-containing protein</fullName>
    </recommendedName>
</protein>